<keyword evidence="1" id="KW-1133">Transmembrane helix</keyword>
<dbReference type="Proteomes" id="UP000030960">
    <property type="component" value="Unassembled WGS sequence"/>
</dbReference>
<proteinExistence type="predicted"/>
<sequence>MLKNLLVILSLMLAAPALAQDEEAVLGNDVYKAGQSVRMGEDGRDDAFLAGEGVRLAAPITGNAHMAGRWVDIAADLGGSLYAAGQRVRIEGAVAGDAAVAGYTITVDAPVGGDLRAFGSEVSVTAPIGESMILNSEIVELDAPVAGDAVISTRELTFGPGARIDGTLTLYEEEVGTLLVPEEVVPAERITRVKLRFKRVSGAFQHPGGGDKRSFADEAADYLTWGVIIGLIAALAALIAPKAMGGFAEDLAARPFRNVLSGFLGLSVLLGGGVLVALTLIGALLTPFFWLAALALGLAGLVVGAYGLGATVIGAAFSLPKSWIFRVLAGFVGAMLTAVIGLVPFLGWIVVMAILTAGAGVLSKRLPILSRLAD</sequence>
<feature type="transmembrane region" description="Helical" evidence="1">
    <location>
        <begin position="346"/>
        <end position="363"/>
    </location>
</feature>
<organism evidence="3 4">
    <name type="scientific">Mameliella alba</name>
    <dbReference type="NCBI Taxonomy" id="561184"/>
    <lineage>
        <taxon>Bacteria</taxon>
        <taxon>Pseudomonadati</taxon>
        <taxon>Pseudomonadota</taxon>
        <taxon>Alphaproteobacteria</taxon>
        <taxon>Rhodobacterales</taxon>
        <taxon>Roseobacteraceae</taxon>
        <taxon>Mameliella</taxon>
    </lineage>
</organism>
<feature type="transmembrane region" description="Helical" evidence="1">
    <location>
        <begin position="260"/>
        <end position="282"/>
    </location>
</feature>
<evidence type="ECO:0000313" key="4">
    <source>
        <dbReference type="Proteomes" id="UP000030960"/>
    </source>
</evidence>
<dbReference type="STRING" id="561184.SAMN05216376_11486"/>
<protein>
    <submittedName>
        <fullName evidence="3">Uncharacterized protein</fullName>
    </submittedName>
</protein>
<comment type="caution">
    <text evidence="3">The sequence shown here is derived from an EMBL/GenBank/DDBJ whole genome shotgun (WGS) entry which is preliminary data.</text>
</comment>
<feature type="transmembrane region" description="Helical" evidence="1">
    <location>
        <begin position="222"/>
        <end position="240"/>
    </location>
</feature>
<evidence type="ECO:0000256" key="2">
    <source>
        <dbReference type="SAM" id="SignalP"/>
    </source>
</evidence>
<reference evidence="3 4" key="1">
    <citation type="submission" date="2014-10" db="EMBL/GenBank/DDBJ databases">
        <title>Genome sequence of Ponticoccus sp. strain UMTAT08 isolated from clonal culture of toxic dinoflagellate Alexandrium tamiyavanichii.</title>
        <authorList>
            <person name="Gan H.Y."/>
            <person name="Muhd D.-D."/>
            <person name="Mohd Noor M.E."/>
            <person name="Yeong Y.S."/>
            <person name="Usup G."/>
        </authorList>
    </citation>
    <scope>NUCLEOTIDE SEQUENCE [LARGE SCALE GENOMIC DNA]</scope>
    <source>
        <strain evidence="3 4">UMTAT08</strain>
    </source>
</reference>
<feature type="transmembrane region" description="Helical" evidence="1">
    <location>
        <begin position="323"/>
        <end position="340"/>
    </location>
</feature>
<feature type="transmembrane region" description="Helical" evidence="1">
    <location>
        <begin position="288"/>
        <end position="316"/>
    </location>
</feature>
<keyword evidence="2" id="KW-0732">Signal</keyword>
<evidence type="ECO:0000313" key="3">
    <source>
        <dbReference type="EMBL" id="KHQ53275.1"/>
    </source>
</evidence>
<evidence type="ECO:0000256" key="1">
    <source>
        <dbReference type="SAM" id="Phobius"/>
    </source>
</evidence>
<dbReference type="RefSeq" id="WP_052244461.1">
    <property type="nucleotide sequence ID" value="NZ_JSUQ01000008.1"/>
</dbReference>
<keyword evidence="1" id="KW-0472">Membrane</keyword>
<keyword evidence="1" id="KW-0812">Transmembrane</keyword>
<dbReference type="EMBL" id="JSUQ01000008">
    <property type="protein sequence ID" value="KHQ53275.1"/>
    <property type="molecule type" value="Genomic_DNA"/>
</dbReference>
<gene>
    <name evidence="3" type="ORF">OA50_02302</name>
</gene>
<dbReference type="AlphaFoldDB" id="A0A0B3RQ45"/>
<dbReference type="OrthoDB" id="7846990at2"/>
<name>A0A0B3RQ45_9RHOB</name>
<accession>A0A0B3RQ45</accession>
<keyword evidence="4" id="KW-1185">Reference proteome</keyword>
<feature type="signal peptide" evidence="2">
    <location>
        <begin position="1"/>
        <end position="19"/>
    </location>
</feature>
<feature type="chain" id="PRO_5002097944" evidence="2">
    <location>
        <begin position="20"/>
        <end position="374"/>
    </location>
</feature>